<accession>A0A0K2T9A3</accession>
<dbReference type="Pfam" id="PF12937">
    <property type="entry name" value="F-box-like"/>
    <property type="match status" value="1"/>
</dbReference>
<organism evidence="2">
    <name type="scientific">Lepeophtheirus salmonis</name>
    <name type="common">Salmon louse</name>
    <name type="synonym">Caligus salmonis</name>
    <dbReference type="NCBI Taxonomy" id="72036"/>
    <lineage>
        <taxon>Eukaryota</taxon>
        <taxon>Metazoa</taxon>
        <taxon>Ecdysozoa</taxon>
        <taxon>Arthropoda</taxon>
        <taxon>Crustacea</taxon>
        <taxon>Multicrustacea</taxon>
        <taxon>Hexanauplia</taxon>
        <taxon>Copepoda</taxon>
        <taxon>Siphonostomatoida</taxon>
        <taxon>Caligidae</taxon>
        <taxon>Lepeophtheirus</taxon>
    </lineage>
</organism>
<sequence>MPLSTRYNTSGNRLGLSSSSSTVLRRLREGNDSYTTYSSAPTRRLNLLNPSLPVLEAKSASSNTSVVKKETRRVRKKREWIERKECQTLEPQKSRYYGDWALLPDLILQKIFQYIPYQTRLVASLTCINWSKMVYINTIWSEFVVHDSTFTNSRFNYAGKFYEEVLNHLKASRALNGLAPKLKHLSFRPTKNLHVVVSFQQLISKYCEFNGPLPKIQSFSYVFPCDFARKSNEIDIYGTGGTILQDMKDLLNYLPGIKKLELKDLELDTFDATHVLDEVSEVCCLQIENLKIVNISRSPLSMLAIATFINLQSLTISPHNISDDLVECFGDMKKLRNVQILTNAYTECRSVIVDYRIWRQCRRSNPKLRVHLITEGKHKNELTFQNKAPIKSIVYDTPYSKISAIAINLTVEMYKTDLEIYAHKRLPRFHTHRGFVNRPDSAYLYLVRQCPYLHTLMIRERISSATVLLLAYTGKNLRYFHVRKTAIILKCDWKRSLDWSDEFYSWLRKNSRTYEDMEREVSQIFGFRWYALSDKQFKLTPVNVNVPYFYEGFDEAYATY</sequence>
<protein>
    <recommendedName>
        <fullName evidence="1">F-box domain-containing protein</fullName>
    </recommendedName>
</protein>
<feature type="domain" description="F-box" evidence="1">
    <location>
        <begin position="97"/>
        <end position="143"/>
    </location>
</feature>
<dbReference type="SUPFAM" id="SSF52047">
    <property type="entry name" value="RNI-like"/>
    <property type="match status" value="1"/>
</dbReference>
<dbReference type="EMBL" id="HACA01005313">
    <property type="protein sequence ID" value="CDW22674.1"/>
    <property type="molecule type" value="Transcribed_RNA"/>
</dbReference>
<name>A0A0K2T9A3_LEPSM</name>
<dbReference type="InterPro" id="IPR036047">
    <property type="entry name" value="F-box-like_dom_sf"/>
</dbReference>
<dbReference type="PROSITE" id="PS50181">
    <property type="entry name" value="FBOX"/>
    <property type="match status" value="1"/>
</dbReference>
<dbReference type="OrthoDB" id="9974792at2759"/>
<evidence type="ECO:0000259" key="1">
    <source>
        <dbReference type="PROSITE" id="PS50181"/>
    </source>
</evidence>
<dbReference type="PANTHER" id="PTHR20872:SF1">
    <property type="entry name" value="F-BOX DOMAIN-CONTAINING PROTEIN"/>
    <property type="match status" value="1"/>
</dbReference>
<dbReference type="SMART" id="SM00256">
    <property type="entry name" value="FBOX"/>
    <property type="match status" value="1"/>
</dbReference>
<dbReference type="Gene3D" id="1.20.1280.50">
    <property type="match status" value="1"/>
</dbReference>
<evidence type="ECO:0000313" key="2">
    <source>
        <dbReference type="EMBL" id="CDW22674.1"/>
    </source>
</evidence>
<dbReference type="AlphaFoldDB" id="A0A0K2T9A3"/>
<dbReference type="SUPFAM" id="SSF81383">
    <property type="entry name" value="F-box domain"/>
    <property type="match status" value="1"/>
</dbReference>
<dbReference type="PANTHER" id="PTHR20872">
    <property type="match status" value="1"/>
</dbReference>
<proteinExistence type="predicted"/>
<reference evidence="2" key="1">
    <citation type="submission" date="2014-05" db="EMBL/GenBank/DDBJ databases">
        <authorList>
            <person name="Chronopoulou M."/>
        </authorList>
    </citation>
    <scope>NUCLEOTIDE SEQUENCE</scope>
    <source>
        <tissue evidence="2">Whole organism</tissue>
    </source>
</reference>
<dbReference type="Gene3D" id="3.80.10.10">
    <property type="entry name" value="Ribonuclease Inhibitor"/>
    <property type="match status" value="1"/>
</dbReference>
<dbReference type="InterPro" id="IPR001810">
    <property type="entry name" value="F-box_dom"/>
</dbReference>
<dbReference type="InterPro" id="IPR032675">
    <property type="entry name" value="LRR_dom_sf"/>
</dbReference>